<comment type="caution">
    <text evidence="2">The sequence shown here is derived from an EMBL/GenBank/DDBJ whole genome shotgun (WGS) entry which is preliminary data.</text>
</comment>
<reference evidence="1" key="3">
    <citation type="submission" date="2021-09" db="EMBL/GenBank/DDBJ databases">
        <authorList>
            <person name="Gilroy R."/>
        </authorList>
    </citation>
    <scope>NUCLEOTIDE SEQUENCE</scope>
    <source>
        <strain evidence="1">USAMLcec12-2067</strain>
    </source>
</reference>
<evidence type="ECO:0000313" key="2">
    <source>
        <dbReference type="EMBL" id="PNV65601.1"/>
    </source>
</evidence>
<dbReference type="Proteomes" id="UP000789325">
    <property type="component" value="Unassembled WGS sequence"/>
</dbReference>
<dbReference type="InterPro" id="IPR053842">
    <property type="entry name" value="NikA-like"/>
</dbReference>
<gene>
    <name evidence="2" type="ORF">C2L80_05610</name>
    <name evidence="1" type="ORF">K8V16_03540</name>
</gene>
<organism evidence="2 3">
    <name type="scientific">Rubneribacter badeniensis</name>
    <dbReference type="NCBI Taxonomy" id="2070688"/>
    <lineage>
        <taxon>Bacteria</taxon>
        <taxon>Bacillati</taxon>
        <taxon>Actinomycetota</taxon>
        <taxon>Coriobacteriia</taxon>
        <taxon>Eggerthellales</taxon>
        <taxon>Eggerthellaceae</taxon>
        <taxon>Rubneribacter</taxon>
    </lineage>
</organism>
<dbReference type="EMBL" id="DYZL01000065">
    <property type="protein sequence ID" value="HJH42847.1"/>
    <property type="molecule type" value="Genomic_DNA"/>
</dbReference>
<proteinExistence type="predicted"/>
<evidence type="ECO:0000313" key="1">
    <source>
        <dbReference type="EMBL" id="HJH42847.1"/>
    </source>
</evidence>
<keyword evidence="3" id="KW-1185">Reference proteome</keyword>
<name>A0A2K2U5M2_9ACTN</name>
<sequence>MGGDGAREGRARIVVQVRLTREERSRLAENARRAGLTVSGYVRARAVYVGCDEPRADAKLMRALLSELGRIGNNVNQLARIAHARGPAAGDAERIASALSDLSSCAARLRRMIADAELPGRRSR</sequence>
<dbReference type="EMBL" id="PPEL01000023">
    <property type="protein sequence ID" value="PNV65601.1"/>
    <property type="molecule type" value="Genomic_DNA"/>
</dbReference>
<reference evidence="2 3" key="1">
    <citation type="journal article" date="2018" name="Int. J. Syst. Evol. Microbiol.">
        <title>Rubneribacter badeniensis gen. nov., sp. nov. and Enteroscipio rubneri gen. nov., sp. nov., new members of the Eggerthellaceae isolated from human faeces.</title>
        <authorList>
            <person name="Danylec N."/>
            <person name="Gobl A."/>
            <person name="Stoll D.A."/>
            <person name="Hetzer B."/>
            <person name="Kulling S.E."/>
            <person name="Huch M."/>
        </authorList>
    </citation>
    <scope>NUCLEOTIDE SEQUENCE [LARGE SCALE GENOMIC DNA]</scope>
    <source>
        <strain evidence="2 3">ResAG-85</strain>
    </source>
</reference>
<protein>
    <submittedName>
        <fullName evidence="1">MobC family plasmid mobilization relaxosome protein</fullName>
    </submittedName>
    <submittedName>
        <fullName evidence="2">Plasmid mobilization relaxosome protein MobC</fullName>
    </submittedName>
</protein>
<evidence type="ECO:0000313" key="3">
    <source>
        <dbReference type="Proteomes" id="UP000236488"/>
    </source>
</evidence>
<dbReference type="AlphaFoldDB" id="A0A2K2U5M2"/>
<dbReference type="RefSeq" id="WP_087198132.1">
    <property type="nucleotide sequence ID" value="NZ_PPEL01000023.1"/>
</dbReference>
<dbReference type="Proteomes" id="UP000236488">
    <property type="component" value="Unassembled WGS sequence"/>
</dbReference>
<accession>A0A2K2U5M2</accession>
<dbReference type="Pfam" id="PF21983">
    <property type="entry name" value="NikA-like"/>
    <property type="match status" value="1"/>
</dbReference>
<reference evidence="1" key="2">
    <citation type="journal article" date="2021" name="PeerJ">
        <title>Extensive microbial diversity within the chicken gut microbiome revealed by metagenomics and culture.</title>
        <authorList>
            <person name="Gilroy R."/>
            <person name="Ravi A."/>
            <person name="Getino M."/>
            <person name="Pursley I."/>
            <person name="Horton D.L."/>
            <person name="Alikhan N.F."/>
            <person name="Baker D."/>
            <person name="Gharbi K."/>
            <person name="Hall N."/>
            <person name="Watson M."/>
            <person name="Adriaenssens E.M."/>
            <person name="Foster-Nyarko E."/>
            <person name="Jarju S."/>
            <person name="Secka A."/>
            <person name="Antonio M."/>
            <person name="Oren A."/>
            <person name="Chaudhuri R.R."/>
            <person name="La Ragione R."/>
            <person name="Hildebrand F."/>
            <person name="Pallen M.J."/>
        </authorList>
    </citation>
    <scope>NUCLEOTIDE SEQUENCE</scope>
    <source>
        <strain evidence="1">USAMLcec12-2067</strain>
    </source>
</reference>